<dbReference type="PROSITE" id="PS50011">
    <property type="entry name" value="PROTEIN_KINASE_DOM"/>
    <property type="match status" value="1"/>
</dbReference>
<dbReference type="RefSeq" id="WP_055181595.1">
    <property type="nucleotide sequence ID" value="NZ_CABIWY010000006.1"/>
</dbReference>
<keyword evidence="2 8" id="KW-0808">Transferase</keyword>
<evidence type="ECO:0000256" key="3">
    <source>
        <dbReference type="ARBA" id="ARBA00022741"/>
    </source>
</evidence>
<evidence type="ECO:0000256" key="2">
    <source>
        <dbReference type="ARBA" id="ARBA00022679"/>
    </source>
</evidence>
<dbReference type="GO" id="GO:0004674">
    <property type="term" value="F:protein serine/threonine kinase activity"/>
    <property type="evidence" value="ECO:0007669"/>
    <property type="project" value="UniProtKB-EC"/>
</dbReference>
<dbReference type="InterPro" id="IPR000719">
    <property type="entry name" value="Prot_kinase_dom"/>
</dbReference>
<keyword evidence="5" id="KW-0067">ATP-binding</keyword>
<dbReference type="InterPro" id="IPR011990">
    <property type="entry name" value="TPR-like_helical_dom_sf"/>
</dbReference>
<dbReference type="PROSITE" id="PS50005">
    <property type="entry name" value="TPR"/>
    <property type="match status" value="1"/>
</dbReference>
<dbReference type="EC" id="2.7.11.1" evidence="1"/>
<keyword evidence="3" id="KW-0547">Nucleotide-binding</keyword>
<dbReference type="SUPFAM" id="SSF48452">
    <property type="entry name" value="TPR-like"/>
    <property type="match status" value="1"/>
</dbReference>
<dbReference type="InterPro" id="IPR019734">
    <property type="entry name" value="TPR_rpt"/>
</dbReference>
<protein>
    <recommendedName>
        <fullName evidence="1">non-specific serine/threonine protein kinase</fullName>
        <ecNumber evidence="1">2.7.11.1</ecNumber>
    </recommendedName>
</protein>
<keyword evidence="6" id="KW-0802">TPR repeat</keyword>
<evidence type="ECO:0000256" key="4">
    <source>
        <dbReference type="ARBA" id="ARBA00022777"/>
    </source>
</evidence>
<dbReference type="AlphaFoldDB" id="A0A174AFF3"/>
<dbReference type="Pfam" id="PF13181">
    <property type="entry name" value="TPR_8"/>
    <property type="match status" value="1"/>
</dbReference>
<dbReference type="SMART" id="SM00220">
    <property type="entry name" value="S_TKc"/>
    <property type="match status" value="1"/>
</dbReference>
<reference evidence="8 9" key="1">
    <citation type="submission" date="2015-09" db="EMBL/GenBank/DDBJ databases">
        <authorList>
            <consortium name="Pathogen Informatics"/>
        </authorList>
    </citation>
    <scope>NUCLEOTIDE SEQUENCE [LARGE SCALE GENOMIC DNA]</scope>
    <source>
        <strain evidence="8 9">2789STDY5608866</strain>
    </source>
</reference>
<evidence type="ECO:0000259" key="7">
    <source>
        <dbReference type="PROSITE" id="PS50011"/>
    </source>
</evidence>
<dbReference type="Proteomes" id="UP000095439">
    <property type="component" value="Unassembled WGS sequence"/>
</dbReference>
<evidence type="ECO:0000256" key="5">
    <source>
        <dbReference type="ARBA" id="ARBA00022840"/>
    </source>
</evidence>
<proteinExistence type="predicted"/>
<dbReference type="PROSITE" id="PS00108">
    <property type="entry name" value="PROTEIN_KINASE_ST"/>
    <property type="match status" value="1"/>
</dbReference>
<dbReference type="CDD" id="cd14014">
    <property type="entry name" value="STKc_PknB_like"/>
    <property type="match status" value="1"/>
</dbReference>
<dbReference type="InterPro" id="IPR008271">
    <property type="entry name" value="Ser/Thr_kinase_AS"/>
</dbReference>
<evidence type="ECO:0000256" key="6">
    <source>
        <dbReference type="PROSITE-ProRule" id="PRU00339"/>
    </source>
</evidence>
<dbReference type="InterPro" id="IPR050660">
    <property type="entry name" value="NEK_Ser/Thr_kinase"/>
</dbReference>
<dbReference type="Gene3D" id="1.25.40.10">
    <property type="entry name" value="Tetratricopeptide repeat domain"/>
    <property type="match status" value="3"/>
</dbReference>
<gene>
    <name evidence="8" type="primary">spkD</name>
    <name evidence="8" type="ORF">ERS852423_01651</name>
</gene>
<dbReference type="PANTHER" id="PTHR43671:SF13">
    <property type="entry name" value="SERINE_THREONINE-PROTEIN KINASE NEK2"/>
    <property type="match status" value="1"/>
</dbReference>
<dbReference type="EMBL" id="CYYY01000006">
    <property type="protein sequence ID" value="CUN86629.1"/>
    <property type="molecule type" value="Genomic_DNA"/>
</dbReference>
<dbReference type="Gene3D" id="1.10.510.10">
    <property type="entry name" value="Transferase(Phosphotransferase) domain 1"/>
    <property type="match status" value="1"/>
</dbReference>
<evidence type="ECO:0000256" key="1">
    <source>
        <dbReference type="ARBA" id="ARBA00012513"/>
    </source>
</evidence>
<name>A0A174AFF3_9FIRM</name>
<sequence length="669" mass="78090">MNNEKNIFSDTYEIIGYLQSGSGGAVYKAYHKRLKKEVVLKRIKQKNVNMRINRQEVDILKNLNHSYLPQVLDFLNVDGEIYTVMSFIPGHSFKELLEEGVHFTQNQLIRWGMQLCSALYYLHSQNPPIVHGDIKPANIMLTPQGNICLIDFNISFFMDENTVLGYTEGYTSPEQYIIALDKKSIHAIPNHTVVDEKSDIYSVGATFYHLITGHKLERRRSGREYEELQEHVSEGLASVIMKAIVLERDKRYANAYEMYQAFQNICKKDKRYQRLLTRERAIRTGLILLLGISIAGTGYGIHEVKLERVEKYNNLVEKQVIYREAGKYGKERKVYKSAIKVFPDKLESYYQNAYTLYDEEKYEKCIDFVEYDVLQNEKADIIDERMGDLYYLEAESYFQLEDYKNSVDIFEKAFQFGAKDSLYYRDYAIALAYNGNTEKAEEILQDAIDKGLNEDSIHFTKGEIEKALNNESDAISEFRQCIGITKDDQLKTRAYLLLSEIYEEAGEDKEERAILLEARNNLPMENQMQILEKLIQVDINLDDDGDTQLRNEAINLSKEVIKQGWETYTTYNNLAILYQKQKNLAETADILTQMIELYGDDYNIEKRLAFLEIDKQEQKGNDFRDYSAFEKYYERAEKLYYAQLKSNDTDSEMQLLENVYQQVRSGGWL</sequence>
<feature type="domain" description="Protein kinase" evidence="7">
    <location>
        <begin position="12"/>
        <end position="263"/>
    </location>
</feature>
<dbReference type="SUPFAM" id="SSF56112">
    <property type="entry name" value="Protein kinase-like (PK-like)"/>
    <property type="match status" value="1"/>
</dbReference>
<dbReference type="SMART" id="SM00028">
    <property type="entry name" value="TPR"/>
    <property type="match status" value="4"/>
</dbReference>
<organism evidence="8 9">
    <name type="scientific">Dorea longicatena</name>
    <dbReference type="NCBI Taxonomy" id="88431"/>
    <lineage>
        <taxon>Bacteria</taxon>
        <taxon>Bacillati</taxon>
        <taxon>Bacillota</taxon>
        <taxon>Clostridia</taxon>
        <taxon>Lachnospirales</taxon>
        <taxon>Lachnospiraceae</taxon>
        <taxon>Dorea</taxon>
    </lineage>
</organism>
<evidence type="ECO:0000313" key="8">
    <source>
        <dbReference type="EMBL" id="CUN86629.1"/>
    </source>
</evidence>
<feature type="repeat" description="TPR" evidence="6">
    <location>
        <begin position="387"/>
        <end position="420"/>
    </location>
</feature>
<dbReference type="PANTHER" id="PTHR43671">
    <property type="entry name" value="SERINE/THREONINE-PROTEIN KINASE NEK"/>
    <property type="match status" value="1"/>
</dbReference>
<dbReference type="GO" id="GO:0005524">
    <property type="term" value="F:ATP binding"/>
    <property type="evidence" value="ECO:0007669"/>
    <property type="project" value="UniProtKB-KW"/>
</dbReference>
<keyword evidence="4 8" id="KW-0418">Kinase</keyword>
<dbReference type="InterPro" id="IPR011009">
    <property type="entry name" value="Kinase-like_dom_sf"/>
</dbReference>
<evidence type="ECO:0000313" key="9">
    <source>
        <dbReference type="Proteomes" id="UP000095439"/>
    </source>
</evidence>
<accession>A0A174AFF3</accession>
<dbReference type="Pfam" id="PF00069">
    <property type="entry name" value="Pkinase"/>
    <property type="match status" value="1"/>
</dbReference>